<feature type="binding site" evidence="1">
    <location>
        <position position="68"/>
    </location>
    <ligand>
        <name>Zn(2+)</name>
        <dbReference type="ChEBI" id="CHEBI:29105"/>
    </ligand>
</feature>
<dbReference type="Gene3D" id="1.50.10.20">
    <property type="match status" value="1"/>
</dbReference>
<feature type="binding site" evidence="1">
    <location>
        <position position="69"/>
    </location>
    <ligand>
        <name>Zn(2+)</name>
        <dbReference type="ChEBI" id="CHEBI:29105"/>
    </ligand>
</feature>
<proteinExistence type="predicted"/>
<dbReference type="Pfam" id="PF05147">
    <property type="entry name" value="LANC_like"/>
    <property type="match status" value="1"/>
</dbReference>
<dbReference type="EMBL" id="CP159872">
    <property type="protein sequence ID" value="XCM83607.1"/>
    <property type="molecule type" value="Genomic_DNA"/>
</dbReference>
<gene>
    <name evidence="2" type="ORF">ABWK59_34115</name>
</gene>
<name>A0AAU8K6G3_9ACTN</name>
<dbReference type="GO" id="GO:0031179">
    <property type="term" value="P:peptide modification"/>
    <property type="evidence" value="ECO:0007669"/>
    <property type="project" value="InterPro"/>
</dbReference>
<dbReference type="AlphaFoldDB" id="A0AAU8K6G3"/>
<accession>A0AAU8K6G3</accession>
<dbReference type="KEGG" id="kcm:ABWK59_34115"/>
<evidence type="ECO:0000313" key="2">
    <source>
        <dbReference type="EMBL" id="XCM83607.1"/>
    </source>
</evidence>
<organism evidence="2">
    <name type="scientific">Kitasatospora camelliae</name>
    <dbReference type="NCBI Taxonomy" id="3156397"/>
    <lineage>
        <taxon>Bacteria</taxon>
        <taxon>Bacillati</taxon>
        <taxon>Actinomycetota</taxon>
        <taxon>Actinomycetes</taxon>
        <taxon>Kitasatosporales</taxon>
        <taxon>Streptomycetaceae</taxon>
        <taxon>Kitasatospora</taxon>
    </lineage>
</organism>
<reference evidence="2" key="1">
    <citation type="submission" date="2024-06" db="EMBL/GenBank/DDBJ databases">
        <title>The genome sequences of Kitasatospora sp. strain HUAS MG31.</title>
        <authorList>
            <person name="Mo P."/>
        </authorList>
    </citation>
    <scope>NUCLEOTIDE SEQUENCE</scope>
    <source>
        <strain evidence="2">HUAS MG31</strain>
    </source>
</reference>
<keyword evidence="1" id="KW-0479">Metal-binding</keyword>
<dbReference type="SUPFAM" id="SSF158745">
    <property type="entry name" value="LanC-like"/>
    <property type="match status" value="1"/>
</dbReference>
<feature type="binding site" evidence="1">
    <location>
        <position position="23"/>
    </location>
    <ligand>
        <name>Zn(2+)</name>
        <dbReference type="ChEBI" id="CHEBI:29105"/>
    </ligand>
</feature>
<dbReference type="PRINTS" id="PR01950">
    <property type="entry name" value="LANCSUPER"/>
</dbReference>
<dbReference type="RefSeq" id="WP_354644543.1">
    <property type="nucleotide sequence ID" value="NZ_CP159872.1"/>
</dbReference>
<protein>
    <submittedName>
        <fullName evidence="2">Lanthionine synthetase LanC family protein</fullName>
    </submittedName>
</protein>
<dbReference type="GO" id="GO:0046872">
    <property type="term" value="F:metal ion binding"/>
    <property type="evidence" value="ECO:0007669"/>
    <property type="project" value="UniProtKB-KW"/>
</dbReference>
<keyword evidence="1" id="KW-0862">Zinc</keyword>
<evidence type="ECO:0000256" key="1">
    <source>
        <dbReference type="PIRSR" id="PIRSR607822-1"/>
    </source>
</evidence>
<dbReference type="InterPro" id="IPR007822">
    <property type="entry name" value="LANC-like"/>
</dbReference>
<sequence>MRAVPWRLGAVVEGGPPAAPFWCHGATGIGRLLLHARRLGVGPDPTGDLRAVCRAVALGARWSGPTLCHGLAGNAEFLQDAGLALDAPDIRARARELAGILEAFAVDTPDGRAWISEVPRQISPDYLVGYAGIPVVLLHLARPGRGHPLSRAGSGTREAV</sequence>